<evidence type="ECO:0000313" key="4">
    <source>
        <dbReference type="EMBL" id="RGD62145.1"/>
    </source>
</evidence>
<dbReference type="EMBL" id="QVIG01000001">
    <property type="protein sequence ID" value="RGD62145.1"/>
    <property type="molecule type" value="Genomic_DNA"/>
</dbReference>
<accession>A0A373A3X2</accession>
<gene>
    <name evidence="4" type="ORF">DR950_34275</name>
</gene>
<keyword evidence="5" id="KW-1185">Reference proteome</keyword>
<dbReference type="PANTHER" id="PTHR13789:SF309">
    <property type="entry name" value="PUTATIVE (AFU_ORTHOLOGUE AFUA_6G14510)-RELATED"/>
    <property type="match status" value="1"/>
</dbReference>
<reference evidence="4 5" key="1">
    <citation type="submission" date="2018-08" db="EMBL/GenBank/DDBJ databases">
        <title>Diversity &amp; Physiological Properties of Lignin-Decomposing Actinobacteria from Soil.</title>
        <authorList>
            <person name="Roh S.G."/>
            <person name="Kim S.B."/>
        </authorList>
    </citation>
    <scope>NUCLEOTIDE SEQUENCE [LARGE SCALE GENOMIC DNA]</scope>
    <source>
        <strain evidence="4 5">MMS17-GH009</strain>
    </source>
</reference>
<evidence type="ECO:0000256" key="2">
    <source>
        <dbReference type="ARBA" id="ARBA00023033"/>
    </source>
</evidence>
<dbReference type="RefSeq" id="WP_117490421.1">
    <property type="nucleotide sequence ID" value="NZ_QVIG01000001.1"/>
</dbReference>
<dbReference type="GO" id="GO:0004497">
    <property type="term" value="F:monooxygenase activity"/>
    <property type="evidence" value="ECO:0007669"/>
    <property type="project" value="UniProtKB-KW"/>
</dbReference>
<dbReference type="InterPro" id="IPR036188">
    <property type="entry name" value="FAD/NAD-bd_sf"/>
</dbReference>
<dbReference type="Pfam" id="PF01494">
    <property type="entry name" value="FAD_binding_3"/>
    <property type="match status" value="2"/>
</dbReference>
<evidence type="ECO:0000256" key="1">
    <source>
        <dbReference type="ARBA" id="ARBA00023002"/>
    </source>
</evidence>
<dbReference type="Gene3D" id="3.50.50.60">
    <property type="entry name" value="FAD/NAD(P)-binding domain"/>
    <property type="match status" value="1"/>
</dbReference>
<keyword evidence="2 4" id="KW-0503">Monooxygenase</keyword>
<dbReference type="PRINTS" id="PR00420">
    <property type="entry name" value="RNGMNOXGNASE"/>
</dbReference>
<proteinExistence type="predicted"/>
<feature type="domain" description="FAD-binding" evidence="3">
    <location>
        <begin position="2"/>
        <end position="181"/>
    </location>
</feature>
<sequence>MKIVIIGAGLGGVASALALTRSGHQVELYEQADELRKGGYGVILWPNATGILTQLGIDHTDLGHRLDRVDITSETGQPLVKVDLDRIARDFGSPNKVIRRSELVEVLAAALPPGVLRFGARATAIDEPAPGTDGPVAITFEDGRRIEADVLIGADGHRSFVRKHLFGFSPAEHTGWATWHGTTPLPVELTNSNRVQTMAGEHGLCVMHPLGESMLYWAFETPWADGDAVPPGAPGSPDGTGPLGADGRPQSAVANLRARFAGFSSPLPELLESISDEDVQVFPHILHQVPKVWGRGPVTLLGDSVHAVPPRTGMGANQALEDAWVIGRALSGQGSPAELLRRYEKIRRRRVKMLYHYAAATGKQGQSVPGLFKRSKDGISFTGFQRFQIKAFSNYLNAKPR</sequence>
<dbReference type="InterPro" id="IPR002938">
    <property type="entry name" value="FAD-bd"/>
</dbReference>
<dbReference type="AlphaFoldDB" id="A0A373A3X2"/>
<protein>
    <submittedName>
        <fullName evidence="4">Salicylate monooxygenase</fullName>
    </submittedName>
</protein>
<dbReference type="PANTHER" id="PTHR13789">
    <property type="entry name" value="MONOOXYGENASE"/>
    <property type="match status" value="1"/>
</dbReference>
<dbReference type="Proteomes" id="UP000263377">
    <property type="component" value="Unassembled WGS sequence"/>
</dbReference>
<evidence type="ECO:0000259" key="3">
    <source>
        <dbReference type="Pfam" id="PF01494"/>
    </source>
</evidence>
<feature type="domain" description="FAD-binding" evidence="3">
    <location>
        <begin position="287"/>
        <end position="354"/>
    </location>
</feature>
<comment type="caution">
    <text evidence="4">The sequence shown here is derived from an EMBL/GenBank/DDBJ whole genome shotgun (WGS) entry which is preliminary data.</text>
</comment>
<keyword evidence="1" id="KW-0560">Oxidoreductase</keyword>
<evidence type="ECO:0000313" key="5">
    <source>
        <dbReference type="Proteomes" id="UP000263377"/>
    </source>
</evidence>
<dbReference type="InterPro" id="IPR050493">
    <property type="entry name" value="FAD-dep_Monooxygenase_BioMet"/>
</dbReference>
<dbReference type="SUPFAM" id="SSF51905">
    <property type="entry name" value="FAD/NAD(P)-binding domain"/>
    <property type="match status" value="1"/>
</dbReference>
<dbReference type="GO" id="GO:0071949">
    <property type="term" value="F:FAD binding"/>
    <property type="evidence" value="ECO:0007669"/>
    <property type="project" value="InterPro"/>
</dbReference>
<name>A0A373A3X2_9ACTN</name>
<organism evidence="4 5">
    <name type="scientific">Kitasatospora xanthocidica</name>
    <dbReference type="NCBI Taxonomy" id="83382"/>
    <lineage>
        <taxon>Bacteria</taxon>
        <taxon>Bacillati</taxon>
        <taxon>Actinomycetota</taxon>
        <taxon>Actinomycetes</taxon>
        <taxon>Kitasatosporales</taxon>
        <taxon>Streptomycetaceae</taxon>
        <taxon>Kitasatospora</taxon>
    </lineage>
</organism>